<dbReference type="Pfam" id="PF01734">
    <property type="entry name" value="Patatin"/>
    <property type="match status" value="1"/>
</dbReference>
<dbReference type="SUPFAM" id="SSF52151">
    <property type="entry name" value="FabD/lysophospholipase-like"/>
    <property type="match status" value="1"/>
</dbReference>
<comment type="caution">
    <text evidence="4">Lacks conserved residue(s) required for the propagation of feature annotation.</text>
</comment>
<dbReference type="EMBL" id="VUNN01000003">
    <property type="protein sequence ID" value="MSU05673.1"/>
    <property type="molecule type" value="Genomic_DNA"/>
</dbReference>
<feature type="domain" description="PNPLA" evidence="6">
    <location>
        <begin position="60"/>
        <end position="220"/>
    </location>
</feature>
<dbReference type="GO" id="GO:0016042">
    <property type="term" value="P:lipid catabolic process"/>
    <property type="evidence" value="ECO:0007669"/>
    <property type="project" value="UniProtKB-UniRule"/>
</dbReference>
<organism evidence="7 8">
    <name type="scientific">Bullifex porci</name>
    <dbReference type="NCBI Taxonomy" id="2606638"/>
    <lineage>
        <taxon>Bacteria</taxon>
        <taxon>Pseudomonadati</taxon>
        <taxon>Spirochaetota</taxon>
        <taxon>Spirochaetia</taxon>
        <taxon>Spirochaetales</taxon>
        <taxon>Spirochaetaceae</taxon>
        <taxon>Bullifex</taxon>
    </lineage>
</organism>
<dbReference type="PANTHER" id="PTHR14226">
    <property type="entry name" value="NEUROPATHY TARGET ESTERASE/SWISS CHEESE D.MELANOGASTER"/>
    <property type="match status" value="1"/>
</dbReference>
<dbReference type="GO" id="GO:0016787">
    <property type="term" value="F:hydrolase activity"/>
    <property type="evidence" value="ECO:0007669"/>
    <property type="project" value="UniProtKB-UniRule"/>
</dbReference>
<dbReference type="InterPro" id="IPR016035">
    <property type="entry name" value="Acyl_Trfase/lysoPLipase"/>
</dbReference>
<feature type="active site" description="Nucleophile" evidence="4">
    <location>
        <position position="93"/>
    </location>
</feature>
<name>A0A7X2PBZ5_9SPIO</name>
<keyword evidence="2 4" id="KW-0442">Lipid degradation</keyword>
<evidence type="ECO:0000313" key="8">
    <source>
        <dbReference type="Proteomes" id="UP000460549"/>
    </source>
</evidence>
<proteinExistence type="predicted"/>
<dbReference type="RefSeq" id="WP_154424573.1">
    <property type="nucleotide sequence ID" value="NZ_VUNN01000003.1"/>
</dbReference>
<dbReference type="InterPro" id="IPR002641">
    <property type="entry name" value="PNPLA_dom"/>
</dbReference>
<keyword evidence="1 4" id="KW-0378">Hydrolase</keyword>
<dbReference type="Proteomes" id="UP000460549">
    <property type="component" value="Unassembled WGS sequence"/>
</dbReference>
<feature type="chain" id="PRO_5030669315" description="PNPLA domain-containing protein" evidence="5">
    <location>
        <begin position="21"/>
        <end position="673"/>
    </location>
</feature>
<evidence type="ECO:0000256" key="5">
    <source>
        <dbReference type="SAM" id="SignalP"/>
    </source>
</evidence>
<dbReference type="PROSITE" id="PS51635">
    <property type="entry name" value="PNPLA"/>
    <property type="match status" value="1"/>
</dbReference>
<comment type="caution">
    <text evidence="7">The sequence shown here is derived from an EMBL/GenBank/DDBJ whole genome shotgun (WGS) entry which is preliminary data.</text>
</comment>
<evidence type="ECO:0000313" key="7">
    <source>
        <dbReference type="EMBL" id="MSU05673.1"/>
    </source>
</evidence>
<feature type="signal peptide" evidence="5">
    <location>
        <begin position="1"/>
        <end position="20"/>
    </location>
</feature>
<dbReference type="InterPro" id="IPR050301">
    <property type="entry name" value="NTE"/>
</dbReference>
<keyword evidence="3 4" id="KW-0443">Lipid metabolism</keyword>
<feature type="short sequence motif" description="DGA/G" evidence="4">
    <location>
        <begin position="207"/>
        <end position="209"/>
    </location>
</feature>
<dbReference type="Gene3D" id="3.40.1090.10">
    <property type="entry name" value="Cytosolic phospholipase A2 catalytic domain"/>
    <property type="match status" value="2"/>
</dbReference>
<accession>A0A7X2PBZ5</accession>
<reference evidence="7 8" key="1">
    <citation type="submission" date="2019-08" db="EMBL/GenBank/DDBJ databases">
        <title>In-depth cultivation of the pig gut microbiome towards novel bacterial diversity and tailored functional studies.</title>
        <authorList>
            <person name="Wylensek D."/>
            <person name="Hitch T.C.A."/>
            <person name="Clavel T."/>
        </authorList>
    </citation>
    <scope>NUCLEOTIDE SEQUENCE [LARGE SCALE GENOMIC DNA]</scope>
    <source>
        <strain evidence="7 8">NM-380-WT-3C1</strain>
    </source>
</reference>
<evidence type="ECO:0000259" key="6">
    <source>
        <dbReference type="PROSITE" id="PS51635"/>
    </source>
</evidence>
<keyword evidence="8" id="KW-1185">Reference proteome</keyword>
<protein>
    <recommendedName>
        <fullName evidence="6">PNPLA domain-containing protein</fullName>
    </recommendedName>
</protein>
<evidence type="ECO:0000256" key="2">
    <source>
        <dbReference type="ARBA" id="ARBA00022963"/>
    </source>
</evidence>
<dbReference type="PANTHER" id="PTHR14226:SF76">
    <property type="entry name" value="NTE FAMILY PROTEIN RSSA"/>
    <property type="match status" value="1"/>
</dbReference>
<evidence type="ECO:0000256" key="4">
    <source>
        <dbReference type="PROSITE-ProRule" id="PRU01161"/>
    </source>
</evidence>
<evidence type="ECO:0000256" key="1">
    <source>
        <dbReference type="ARBA" id="ARBA00022801"/>
    </source>
</evidence>
<keyword evidence="5" id="KW-0732">Signal</keyword>
<evidence type="ECO:0000256" key="3">
    <source>
        <dbReference type="ARBA" id="ARBA00023098"/>
    </source>
</evidence>
<sequence>MRKGVVILLLALFLSFSIFAEEQSTIGDIVYSDIPISYGEAQFRERILERTNGERDPIGLVLTGGSARAFAHLGVLKYLEEEGVEPDYIVSNSMGSIIGMLYAAGLSSDQILSVITSGELSTFFKMTAPLNGGILDPTGFKGLIQSVVGTDFNIEDLAIPVMVICQDLVTKREIRICEGNFADILVSSFALPAYFPPQEYKGHLLIDGGIITLAPISVAYEFSDTVIASTTFYDNEDLNLKNMLTIINGAFDIGKRRNAAIDIREYGDKMIWIRCGVEQFSFMEFSAAAEMAEIGYESAKEHEEEIKALYHNGLSDEILYNRGVFDERINKIIKNQYYFSRIEQSEPTQTLSLGVYSFQGNDYPYYLRDYFDVGLEYSWKYKFIELSALLGGAFNVTANKHQSSSPLLSIGANIYPINSLRLSLYGAFTFDNPKQWYIPSLYLREGFDWKFYSNDIISLQFNQAFEMYNEVDKGSNKDQNLLSCRLQSTIYTNICNINLHLGYLVSMYKLDSFQRHYGQVGASTRIYFIPNQNFYLDIGTLTRFALDGRNGVQIYAVDGFLTNNTDIMETSRYDDEVEKGINQKYMIVVPLSIGYAFTKSPTFGELLMAEYLELSAYCDFLFYNGKTPGINAGVELQFLLSLIGLQKFPLTLRVGYDSLMQDYIFSIRFAITK</sequence>
<dbReference type="AlphaFoldDB" id="A0A7X2PBZ5"/>
<feature type="active site" description="Proton acceptor" evidence="4">
    <location>
        <position position="207"/>
    </location>
</feature>
<gene>
    <name evidence="7" type="ORF">FYJ80_02605</name>
</gene>